<reference evidence="3 5" key="1">
    <citation type="submission" date="2019-03" db="EMBL/GenBank/DDBJ databases">
        <title>Pragia sp. nov. isolated from the gut tract of Carduelis flavirostris.</title>
        <authorList>
            <person name="Ge Y."/>
        </authorList>
    </citation>
    <scope>NUCLEOTIDE SEQUENCE [LARGE SCALE GENOMIC DNA]</scope>
    <source>
        <strain evidence="3 5">CF-458</strain>
    </source>
</reference>
<evidence type="ECO:0000313" key="4">
    <source>
        <dbReference type="EMBL" id="QBH96044.1"/>
    </source>
</evidence>
<dbReference type="EMBL" id="CP034752">
    <property type="protein sequence ID" value="QBH96044.1"/>
    <property type="molecule type" value="Genomic_DNA"/>
</dbReference>
<dbReference type="AlphaFoldDB" id="A0A411WHS8"/>
<dbReference type="EMBL" id="CP034752">
    <property type="protein sequence ID" value="QBH95773.1"/>
    <property type="molecule type" value="Genomic_DNA"/>
</dbReference>
<keyword evidence="2" id="KW-0812">Transmembrane</keyword>
<dbReference type="OrthoDB" id="8019720at2"/>
<dbReference type="RefSeq" id="WP_130590760.1">
    <property type="nucleotide sequence ID" value="NZ_CP034752.1"/>
</dbReference>
<evidence type="ECO:0000313" key="3">
    <source>
        <dbReference type="EMBL" id="QBH95773.1"/>
    </source>
</evidence>
<evidence type="ECO:0000256" key="1">
    <source>
        <dbReference type="ARBA" id="ARBA00022612"/>
    </source>
</evidence>
<dbReference type="Proteomes" id="UP000293154">
    <property type="component" value="Chromosome"/>
</dbReference>
<evidence type="ECO:0000313" key="5">
    <source>
        <dbReference type="Proteomes" id="UP000293154"/>
    </source>
</evidence>
<evidence type="ECO:0000256" key="2">
    <source>
        <dbReference type="SAM" id="Phobius"/>
    </source>
</evidence>
<organism evidence="3 5">
    <name type="scientific">Limnobaculum zhutongyuii</name>
    <dbReference type="NCBI Taxonomy" id="2498113"/>
    <lineage>
        <taxon>Bacteria</taxon>
        <taxon>Pseudomonadati</taxon>
        <taxon>Pseudomonadota</taxon>
        <taxon>Gammaproteobacteria</taxon>
        <taxon>Enterobacterales</taxon>
        <taxon>Budviciaceae</taxon>
        <taxon>Limnobaculum</taxon>
    </lineage>
</organism>
<feature type="transmembrane region" description="Helical" evidence="2">
    <location>
        <begin position="570"/>
        <end position="592"/>
    </location>
</feature>
<keyword evidence="2" id="KW-1133">Transmembrane helix</keyword>
<sequence length="945" mass="100898">MSNTISVGLRLGAVLDNAFSSVFGNANTTVNRLGRTTEALSQRQQRLGQIMSRALSHPTRNIQALRTQYERLGQSLDRLRTKQTKLNAAMAKQKALADQRQAMGGEMIGTAAAAWGNATMLRESVGRSAELKDSLRDARIKGSLSAEDEAQLGKVVRDAVKGTNQGHMELSVGVGQLVEGGSSMEEIQAYTPLLGKAVTGLRVSMDQGAESFLALRDMGVGSEEQMRQALDQLIWSGKQGGYGMANMFNAIGQLGDEIKKNKLGMNSLGDIAATLQIGDGTMGAENAMAGLKGWLTEMNSDKRAQAFSSAYKTIDPNKEFDYQASMQKAVADGYSEFEASMHIASGFLEKRLGEAGMAEMSKYKGNAEKQAELMEKFGLSEIFKDNNQVNMVLGYRQNKEEYDRIRDGGKSSGESAGTLQQTADLRMDSPMEKFKAFGNTLKELSITVGDALLPPVIQLVDTLLPIIGNLSEWIAANPKLVAGLVGAATAVVALKVATLGASWGMNFFVKSPMAMLNVALANSSAKLELFRARMLLGSATGTRFSSVFPGIAASVTTLGKTFASVGRMMFLSPIGLVIGAIAVAALLIYKYWQPIKAFFSGVFEGIAEAVEPIGAAFTEVFGPVGELFKPLVEWVSKAWDWVTKLFEPVNSTAQELTNAKDAGRSFGQVLGQAINIVLLPLKLMFKAVGLVSEGIKAAFAWSPMETIRTVWGSISDWFSNTWDTITGSVSSGIQSASDKITSWSPLSMFKGLFSSVLSWFGVELPGSFADAGKALLDGLISGITSKMAAVKDSITSVGSSVSGWFKEQLGINSPSKVFIGFGENISEGAAIGIDNQSGMVGKAALDLASATNIPLASPTLSAPNLLNNNVPGIQSPGADAIRSQQFASSSSGMSITFAPQITVQGNSDVRSQVNDALKMSFSEFERLMKEYEHRTNRSAYKGING</sequence>
<dbReference type="PANTHER" id="PTHR37813:SF1">
    <property type="entry name" value="FELS-2 PROPHAGE PROTEIN"/>
    <property type="match status" value="1"/>
</dbReference>
<dbReference type="PANTHER" id="PTHR37813">
    <property type="entry name" value="FELS-2 PROPHAGE PROTEIN"/>
    <property type="match status" value="1"/>
</dbReference>
<gene>
    <name evidence="3" type="ORF">EKN56_04780</name>
    <name evidence="4" type="ORF">EKN56_06310</name>
</gene>
<dbReference type="KEGG" id="prag:EKN56_06310"/>
<keyword evidence="1" id="KW-1188">Viral release from host cell</keyword>
<dbReference type="NCBIfam" id="TIGR01760">
    <property type="entry name" value="tape_meas_TP901"/>
    <property type="match status" value="1"/>
</dbReference>
<keyword evidence="2" id="KW-0472">Membrane</keyword>
<accession>A0A411WHS8</accession>
<dbReference type="KEGG" id="prag:EKN56_04780"/>
<feature type="transmembrane region" description="Helical" evidence="2">
    <location>
        <begin position="480"/>
        <end position="505"/>
    </location>
</feature>
<name>A0A411WHS8_9GAMM</name>
<dbReference type="InterPro" id="IPR010090">
    <property type="entry name" value="Phage_tape_meas"/>
</dbReference>
<keyword evidence="5" id="KW-1185">Reference proteome</keyword>
<protein>
    <submittedName>
        <fullName evidence="3">Phage tail tape measure protein</fullName>
    </submittedName>
</protein>
<proteinExistence type="predicted"/>